<keyword evidence="2" id="KW-0805">Transcription regulation</keyword>
<evidence type="ECO:0000256" key="4">
    <source>
        <dbReference type="ARBA" id="ARBA00023163"/>
    </source>
</evidence>
<evidence type="ECO:0000313" key="6">
    <source>
        <dbReference type="Proteomes" id="UP001154420"/>
    </source>
</evidence>
<dbReference type="SUPFAM" id="SSF46785">
    <property type="entry name" value="Winged helix' DNA-binding domain"/>
    <property type="match status" value="1"/>
</dbReference>
<dbReference type="AlphaFoldDB" id="A0A9X5GSV3"/>
<evidence type="ECO:0000256" key="3">
    <source>
        <dbReference type="ARBA" id="ARBA00023125"/>
    </source>
</evidence>
<reference evidence="5" key="1">
    <citation type="submission" date="2018-09" db="EMBL/GenBank/DDBJ databases">
        <title>Murine metabolic-syndrome-specific gut microbial biobank.</title>
        <authorList>
            <person name="Liu C."/>
        </authorList>
    </citation>
    <scope>NUCLEOTIDE SEQUENCE</scope>
    <source>
        <strain evidence="5">D42-62</strain>
    </source>
</reference>
<dbReference type="Proteomes" id="UP001154420">
    <property type="component" value="Unassembled WGS sequence"/>
</dbReference>
<proteinExistence type="inferred from homology"/>
<dbReference type="EMBL" id="QZDT01000017">
    <property type="protein sequence ID" value="NBJ93265.1"/>
    <property type="molecule type" value="Genomic_DNA"/>
</dbReference>
<sequence>MGNILKKLGEAELEIMQVIWDSENPVTSNYILKKLQGRRKWQLSTLMTSLTRLSDKGFVICDRSTGNNLYTAMIPENEYKTGASKHFLEKLYNNSIQNMIATLYSNKAIKNSDVEELRRFLDEIEADNSGEGER</sequence>
<dbReference type="Gene3D" id="1.10.10.10">
    <property type="entry name" value="Winged helix-like DNA-binding domain superfamily/Winged helix DNA-binding domain"/>
    <property type="match status" value="1"/>
</dbReference>
<dbReference type="PIRSF" id="PIRSF019455">
    <property type="entry name" value="CopR_AtkY"/>
    <property type="match status" value="1"/>
</dbReference>
<keyword evidence="3" id="KW-0238">DNA-binding</keyword>
<comment type="caution">
    <text evidence="5">The sequence shown here is derived from an EMBL/GenBank/DDBJ whole genome shotgun (WGS) entry which is preliminary data.</text>
</comment>
<dbReference type="InterPro" id="IPR036390">
    <property type="entry name" value="WH_DNA-bd_sf"/>
</dbReference>
<dbReference type="InterPro" id="IPR005650">
    <property type="entry name" value="BlaI_family"/>
</dbReference>
<dbReference type="RefSeq" id="WP_160560390.1">
    <property type="nucleotide sequence ID" value="NZ_QZDT01000017.1"/>
</dbReference>
<evidence type="ECO:0000313" key="5">
    <source>
        <dbReference type="EMBL" id="NBJ93265.1"/>
    </source>
</evidence>
<dbReference type="OrthoDB" id="9795583at2"/>
<dbReference type="GO" id="GO:0003677">
    <property type="term" value="F:DNA binding"/>
    <property type="evidence" value="ECO:0007669"/>
    <property type="project" value="UniProtKB-KW"/>
</dbReference>
<dbReference type="Pfam" id="PF03965">
    <property type="entry name" value="Penicillinase_R"/>
    <property type="match status" value="1"/>
</dbReference>
<dbReference type="Gene3D" id="1.10.4040.10">
    <property type="entry name" value="Penicillinase repressor domain"/>
    <property type="match status" value="1"/>
</dbReference>
<keyword evidence="6" id="KW-1185">Reference proteome</keyword>
<name>A0A9X5GSV3_9FIRM</name>
<comment type="similarity">
    <text evidence="1">Belongs to the BlaI transcriptional regulatory family.</text>
</comment>
<dbReference type="InterPro" id="IPR036388">
    <property type="entry name" value="WH-like_DNA-bd_sf"/>
</dbReference>
<protein>
    <submittedName>
        <fullName evidence="5">BlaI/MecI/CopY family transcriptional regulator</fullName>
    </submittedName>
</protein>
<evidence type="ECO:0000256" key="1">
    <source>
        <dbReference type="ARBA" id="ARBA00011046"/>
    </source>
</evidence>
<dbReference type="GO" id="GO:0045892">
    <property type="term" value="P:negative regulation of DNA-templated transcription"/>
    <property type="evidence" value="ECO:0007669"/>
    <property type="project" value="InterPro"/>
</dbReference>
<evidence type="ECO:0000256" key="2">
    <source>
        <dbReference type="ARBA" id="ARBA00023015"/>
    </source>
</evidence>
<accession>A0A9X5GSV3</accession>
<keyword evidence="4" id="KW-0804">Transcription</keyword>
<gene>
    <name evidence="5" type="ORF">D5281_11835</name>
</gene>
<organism evidence="5 6">
    <name type="scientific">Parablautia muri</name>
    <dbReference type="NCBI Taxonomy" id="2320879"/>
    <lineage>
        <taxon>Bacteria</taxon>
        <taxon>Bacillati</taxon>
        <taxon>Bacillota</taxon>
        <taxon>Clostridia</taxon>
        <taxon>Lachnospirales</taxon>
        <taxon>Lachnospiraceae</taxon>
        <taxon>Parablautia</taxon>
    </lineage>
</organism>